<keyword evidence="3" id="KW-1185">Reference proteome</keyword>
<protein>
    <submittedName>
        <fullName evidence="2">Uncharacterized protein</fullName>
    </submittedName>
</protein>
<evidence type="ECO:0000313" key="3">
    <source>
        <dbReference type="Proteomes" id="UP000297245"/>
    </source>
</evidence>
<accession>A0A4S8MV67</accession>
<dbReference type="Proteomes" id="UP000297245">
    <property type="component" value="Unassembled WGS sequence"/>
</dbReference>
<feature type="region of interest" description="Disordered" evidence="1">
    <location>
        <begin position="1"/>
        <end position="26"/>
    </location>
</feature>
<dbReference type="AlphaFoldDB" id="A0A4S8MV67"/>
<proteinExistence type="predicted"/>
<dbReference type="EMBL" id="ML179039">
    <property type="protein sequence ID" value="THV07148.1"/>
    <property type="molecule type" value="Genomic_DNA"/>
</dbReference>
<evidence type="ECO:0000256" key="1">
    <source>
        <dbReference type="SAM" id="MobiDB-lite"/>
    </source>
</evidence>
<evidence type="ECO:0000313" key="2">
    <source>
        <dbReference type="EMBL" id="THV07148.1"/>
    </source>
</evidence>
<reference evidence="2 3" key="1">
    <citation type="journal article" date="2019" name="Nat. Ecol. Evol.">
        <title>Megaphylogeny resolves global patterns of mushroom evolution.</title>
        <authorList>
            <person name="Varga T."/>
            <person name="Krizsan K."/>
            <person name="Foldi C."/>
            <person name="Dima B."/>
            <person name="Sanchez-Garcia M."/>
            <person name="Sanchez-Ramirez S."/>
            <person name="Szollosi G.J."/>
            <person name="Szarkandi J.G."/>
            <person name="Papp V."/>
            <person name="Albert L."/>
            <person name="Andreopoulos W."/>
            <person name="Angelini C."/>
            <person name="Antonin V."/>
            <person name="Barry K.W."/>
            <person name="Bougher N.L."/>
            <person name="Buchanan P."/>
            <person name="Buyck B."/>
            <person name="Bense V."/>
            <person name="Catcheside P."/>
            <person name="Chovatia M."/>
            <person name="Cooper J."/>
            <person name="Damon W."/>
            <person name="Desjardin D."/>
            <person name="Finy P."/>
            <person name="Geml J."/>
            <person name="Haridas S."/>
            <person name="Hughes K."/>
            <person name="Justo A."/>
            <person name="Karasinski D."/>
            <person name="Kautmanova I."/>
            <person name="Kiss B."/>
            <person name="Kocsube S."/>
            <person name="Kotiranta H."/>
            <person name="LaButti K.M."/>
            <person name="Lechner B.E."/>
            <person name="Liimatainen K."/>
            <person name="Lipzen A."/>
            <person name="Lukacs Z."/>
            <person name="Mihaltcheva S."/>
            <person name="Morgado L.N."/>
            <person name="Niskanen T."/>
            <person name="Noordeloos M.E."/>
            <person name="Ohm R.A."/>
            <person name="Ortiz-Santana B."/>
            <person name="Ovrebo C."/>
            <person name="Racz N."/>
            <person name="Riley R."/>
            <person name="Savchenko A."/>
            <person name="Shiryaev A."/>
            <person name="Soop K."/>
            <person name="Spirin V."/>
            <person name="Szebenyi C."/>
            <person name="Tomsovsky M."/>
            <person name="Tulloss R.E."/>
            <person name="Uehling J."/>
            <person name="Grigoriev I.V."/>
            <person name="Vagvolgyi C."/>
            <person name="Papp T."/>
            <person name="Martin F.M."/>
            <person name="Miettinen O."/>
            <person name="Hibbett D.S."/>
            <person name="Nagy L.G."/>
        </authorList>
    </citation>
    <scope>NUCLEOTIDE SEQUENCE [LARGE SCALE GENOMIC DNA]</scope>
    <source>
        <strain evidence="2 3">CBS 962.96</strain>
    </source>
</reference>
<gene>
    <name evidence="2" type="ORF">K435DRAFT_848490</name>
</gene>
<name>A0A4S8MV67_DENBC</name>
<sequence>MSDHSSQRYPTPRMHRHTPNLDLIPASSQNLPELNQWYPYGTEGFSTAMGSGTALNTQSVYRVPISTGELVWVSNPGTNAD</sequence>
<organism evidence="2 3">
    <name type="scientific">Dendrothele bispora (strain CBS 962.96)</name>
    <dbReference type="NCBI Taxonomy" id="1314807"/>
    <lineage>
        <taxon>Eukaryota</taxon>
        <taxon>Fungi</taxon>
        <taxon>Dikarya</taxon>
        <taxon>Basidiomycota</taxon>
        <taxon>Agaricomycotina</taxon>
        <taxon>Agaricomycetes</taxon>
        <taxon>Agaricomycetidae</taxon>
        <taxon>Agaricales</taxon>
        <taxon>Agaricales incertae sedis</taxon>
        <taxon>Dendrothele</taxon>
    </lineage>
</organism>